<protein>
    <submittedName>
        <fullName evidence="2">Uncharacterized protein</fullName>
    </submittedName>
</protein>
<feature type="transmembrane region" description="Helical" evidence="1">
    <location>
        <begin position="33"/>
        <end position="53"/>
    </location>
</feature>
<reference evidence="2" key="1">
    <citation type="journal article" date="2020" name="mSystems">
        <title>Genome- and Community-Level Interaction Insights into Carbon Utilization and Element Cycling Functions of Hydrothermarchaeota in Hydrothermal Sediment.</title>
        <authorList>
            <person name="Zhou Z."/>
            <person name="Liu Y."/>
            <person name="Xu W."/>
            <person name="Pan J."/>
            <person name="Luo Z.H."/>
            <person name="Li M."/>
        </authorList>
    </citation>
    <scope>NUCLEOTIDE SEQUENCE [LARGE SCALE GENOMIC DNA]</scope>
    <source>
        <strain evidence="2">SpSt-374</strain>
    </source>
</reference>
<name>A0A7C3VGY6_9CYAN</name>
<organism evidence="2">
    <name type="scientific">Planktothricoides sp. SpSt-374</name>
    <dbReference type="NCBI Taxonomy" id="2282167"/>
    <lineage>
        <taxon>Bacteria</taxon>
        <taxon>Bacillati</taxon>
        <taxon>Cyanobacteriota</taxon>
        <taxon>Cyanophyceae</taxon>
        <taxon>Oscillatoriophycideae</taxon>
        <taxon>Oscillatoriales</taxon>
        <taxon>Oscillatoriaceae</taxon>
        <taxon>Planktothricoides</taxon>
    </lineage>
</organism>
<evidence type="ECO:0000256" key="1">
    <source>
        <dbReference type="SAM" id="Phobius"/>
    </source>
</evidence>
<dbReference type="AlphaFoldDB" id="A0A7C3VGY6"/>
<keyword evidence="1" id="KW-0812">Transmembrane</keyword>
<keyword evidence="1" id="KW-0472">Membrane</keyword>
<sequence>MELKSKSGQRGSLSLTENASNRQLYLLLEEPKFVKILALILGAVFALFAAANYREQQTPKNLPILEKPQHNWELLNSI</sequence>
<keyword evidence="1" id="KW-1133">Transmembrane helix</keyword>
<comment type="caution">
    <text evidence="2">The sequence shown here is derived from an EMBL/GenBank/DDBJ whole genome shotgun (WGS) entry which is preliminary data.</text>
</comment>
<accession>A0A7C3VGY6</accession>
<dbReference type="EMBL" id="DSPX01000089">
    <property type="protein sequence ID" value="HGG00779.1"/>
    <property type="molecule type" value="Genomic_DNA"/>
</dbReference>
<evidence type="ECO:0000313" key="2">
    <source>
        <dbReference type="EMBL" id="HGG00779.1"/>
    </source>
</evidence>
<gene>
    <name evidence="2" type="ORF">ENR15_09055</name>
</gene>
<proteinExistence type="predicted"/>